<dbReference type="CDD" id="cd11056">
    <property type="entry name" value="CYP6-like"/>
    <property type="match status" value="1"/>
</dbReference>
<dbReference type="SUPFAM" id="SSF48264">
    <property type="entry name" value="Cytochrome P450"/>
    <property type="match status" value="1"/>
</dbReference>
<evidence type="ECO:0000256" key="2">
    <source>
        <dbReference type="ARBA" id="ARBA00004174"/>
    </source>
</evidence>
<reference evidence="15 16" key="1">
    <citation type="submission" date="2024-03" db="EMBL/GenBank/DDBJ databases">
        <title>Adaptation during the transition from Ophiocordyceps entomopathogen to insect associate is accompanied by gene loss and intensified selection.</title>
        <authorList>
            <person name="Ward C.M."/>
            <person name="Onetto C.A."/>
            <person name="Borneman A.R."/>
        </authorList>
    </citation>
    <scope>NUCLEOTIDE SEQUENCE [LARGE SCALE GENOMIC DNA]</scope>
    <source>
        <strain evidence="15">AWRI1</strain>
        <tissue evidence="15">Single Adult Female</tissue>
    </source>
</reference>
<evidence type="ECO:0000256" key="6">
    <source>
        <dbReference type="ARBA" id="ARBA00022723"/>
    </source>
</evidence>
<evidence type="ECO:0000256" key="10">
    <source>
        <dbReference type="ARBA" id="ARBA00023004"/>
    </source>
</evidence>
<dbReference type="PANTHER" id="PTHR24292">
    <property type="entry name" value="CYTOCHROME P450"/>
    <property type="match status" value="1"/>
</dbReference>
<dbReference type="EMBL" id="JBBCAQ010000036">
    <property type="protein sequence ID" value="KAK7575858.1"/>
    <property type="molecule type" value="Genomic_DNA"/>
</dbReference>
<evidence type="ECO:0000256" key="7">
    <source>
        <dbReference type="ARBA" id="ARBA00022824"/>
    </source>
</evidence>
<keyword evidence="7" id="KW-0256">Endoplasmic reticulum</keyword>
<keyword evidence="16" id="KW-1185">Reference proteome</keyword>
<evidence type="ECO:0000256" key="1">
    <source>
        <dbReference type="ARBA" id="ARBA00001971"/>
    </source>
</evidence>
<gene>
    <name evidence="15" type="ORF">V9T40_012144</name>
</gene>
<protein>
    <recommendedName>
        <fullName evidence="17">Cytochrome P450</fullName>
    </recommendedName>
</protein>
<proteinExistence type="inferred from homology"/>
<evidence type="ECO:0000256" key="5">
    <source>
        <dbReference type="ARBA" id="ARBA00022617"/>
    </source>
</evidence>
<feature type="binding site" description="axial binding residue" evidence="13">
    <location>
        <position position="280"/>
    </location>
    <ligand>
        <name>heme</name>
        <dbReference type="ChEBI" id="CHEBI:30413"/>
    </ligand>
    <ligandPart>
        <name>Fe</name>
        <dbReference type="ChEBI" id="CHEBI:18248"/>
    </ligandPart>
</feature>
<name>A0AAN9TAK9_9HEMI</name>
<dbReference type="InterPro" id="IPR036396">
    <property type="entry name" value="Cyt_P450_sf"/>
</dbReference>
<sequence>MNEIISRFASDVMGCCVFGLQFNTLTEPESEFRRIGEKIVLPNLKALIVSHLRVFSPKLVALLKLTETSPEVLDFFSNLLRQMEDFRKKESFRRNDLMQLILDIRDRDREKAQCNDNDDEDTSIIDDDALLSNIYMFYLAGFESTASTLGFCLYELSLHPEYQERLREEICTLLESNDNIASYEVLKKMKYAEMVIKETLRKYPALGYISRVCTMPYQVPKSSLQLTPGERITIPVLGLHYDEKYYPNPDTFDPERFTPENISARPRFTYLPFGVGPRMCIAVRFAKMELKLCLARIISKYEFRPCSKTEIPLQIHPRTFIMNSKNGIQLQVRLRPVPIA</sequence>
<keyword evidence="11 14" id="KW-0503">Monooxygenase</keyword>
<dbReference type="PROSITE" id="PS00086">
    <property type="entry name" value="CYTOCHROME_P450"/>
    <property type="match status" value="1"/>
</dbReference>
<keyword evidence="8" id="KW-0492">Microsome</keyword>
<evidence type="ECO:0000256" key="14">
    <source>
        <dbReference type="RuleBase" id="RU000461"/>
    </source>
</evidence>
<keyword evidence="10 13" id="KW-0408">Iron</keyword>
<dbReference type="Gene3D" id="1.10.630.10">
    <property type="entry name" value="Cytochrome P450"/>
    <property type="match status" value="1"/>
</dbReference>
<dbReference type="InterPro" id="IPR002401">
    <property type="entry name" value="Cyt_P450_E_grp-I"/>
</dbReference>
<evidence type="ECO:0000313" key="16">
    <source>
        <dbReference type="Proteomes" id="UP001367676"/>
    </source>
</evidence>
<evidence type="ECO:0000256" key="4">
    <source>
        <dbReference type="ARBA" id="ARBA00010617"/>
    </source>
</evidence>
<evidence type="ECO:0000313" key="15">
    <source>
        <dbReference type="EMBL" id="KAK7575858.1"/>
    </source>
</evidence>
<evidence type="ECO:0000256" key="3">
    <source>
        <dbReference type="ARBA" id="ARBA00004406"/>
    </source>
</evidence>
<dbReference type="InterPro" id="IPR001128">
    <property type="entry name" value="Cyt_P450"/>
</dbReference>
<dbReference type="GO" id="GO:0005506">
    <property type="term" value="F:iron ion binding"/>
    <property type="evidence" value="ECO:0007669"/>
    <property type="project" value="InterPro"/>
</dbReference>
<dbReference type="Proteomes" id="UP001367676">
    <property type="component" value="Unassembled WGS sequence"/>
</dbReference>
<keyword evidence="6 13" id="KW-0479">Metal-binding</keyword>
<dbReference type="AlphaFoldDB" id="A0AAN9TAK9"/>
<keyword evidence="5 13" id="KW-0349">Heme</keyword>
<evidence type="ECO:0000256" key="8">
    <source>
        <dbReference type="ARBA" id="ARBA00022848"/>
    </source>
</evidence>
<comment type="caution">
    <text evidence="15">The sequence shown here is derived from an EMBL/GenBank/DDBJ whole genome shotgun (WGS) entry which is preliminary data.</text>
</comment>
<evidence type="ECO:0000256" key="9">
    <source>
        <dbReference type="ARBA" id="ARBA00023002"/>
    </source>
</evidence>
<comment type="cofactor">
    <cofactor evidence="1 13">
        <name>heme</name>
        <dbReference type="ChEBI" id="CHEBI:30413"/>
    </cofactor>
</comment>
<dbReference type="GO" id="GO:0005789">
    <property type="term" value="C:endoplasmic reticulum membrane"/>
    <property type="evidence" value="ECO:0007669"/>
    <property type="project" value="UniProtKB-SubCell"/>
</dbReference>
<comment type="similarity">
    <text evidence="4 14">Belongs to the cytochrome P450 family.</text>
</comment>
<organism evidence="15 16">
    <name type="scientific">Parthenolecanium corni</name>
    <dbReference type="NCBI Taxonomy" id="536013"/>
    <lineage>
        <taxon>Eukaryota</taxon>
        <taxon>Metazoa</taxon>
        <taxon>Ecdysozoa</taxon>
        <taxon>Arthropoda</taxon>
        <taxon>Hexapoda</taxon>
        <taxon>Insecta</taxon>
        <taxon>Pterygota</taxon>
        <taxon>Neoptera</taxon>
        <taxon>Paraneoptera</taxon>
        <taxon>Hemiptera</taxon>
        <taxon>Sternorrhyncha</taxon>
        <taxon>Coccoidea</taxon>
        <taxon>Coccidae</taxon>
        <taxon>Parthenolecanium</taxon>
    </lineage>
</organism>
<comment type="subcellular location">
    <subcellularLocation>
        <location evidence="3">Endoplasmic reticulum membrane</location>
        <topology evidence="3">Peripheral membrane protein</topology>
    </subcellularLocation>
    <subcellularLocation>
        <location evidence="2">Microsome membrane</location>
        <topology evidence="2">Peripheral membrane protein</topology>
    </subcellularLocation>
</comment>
<dbReference type="GO" id="GO:0004497">
    <property type="term" value="F:monooxygenase activity"/>
    <property type="evidence" value="ECO:0007669"/>
    <property type="project" value="UniProtKB-KW"/>
</dbReference>
<dbReference type="PRINTS" id="PR00385">
    <property type="entry name" value="P450"/>
</dbReference>
<dbReference type="InterPro" id="IPR050476">
    <property type="entry name" value="Insect_CytP450_Detox"/>
</dbReference>
<dbReference type="InterPro" id="IPR017972">
    <property type="entry name" value="Cyt_P450_CS"/>
</dbReference>
<keyword evidence="9 14" id="KW-0560">Oxidoreductase</keyword>
<accession>A0AAN9TAK9</accession>
<evidence type="ECO:0000256" key="12">
    <source>
        <dbReference type="ARBA" id="ARBA00023136"/>
    </source>
</evidence>
<evidence type="ECO:0008006" key="17">
    <source>
        <dbReference type="Google" id="ProtNLM"/>
    </source>
</evidence>
<dbReference type="PANTHER" id="PTHR24292:SF100">
    <property type="entry name" value="CYTOCHROME P450 6A16, ISOFORM B-RELATED"/>
    <property type="match status" value="1"/>
</dbReference>
<dbReference type="GO" id="GO:0020037">
    <property type="term" value="F:heme binding"/>
    <property type="evidence" value="ECO:0007669"/>
    <property type="project" value="InterPro"/>
</dbReference>
<evidence type="ECO:0000256" key="11">
    <source>
        <dbReference type="ARBA" id="ARBA00023033"/>
    </source>
</evidence>
<dbReference type="GO" id="GO:0016705">
    <property type="term" value="F:oxidoreductase activity, acting on paired donors, with incorporation or reduction of molecular oxygen"/>
    <property type="evidence" value="ECO:0007669"/>
    <property type="project" value="InterPro"/>
</dbReference>
<evidence type="ECO:0000256" key="13">
    <source>
        <dbReference type="PIRSR" id="PIRSR602401-1"/>
    </source>
</evidence>
<keyword evidence="12" id="KW-0472">Membrane</keyword>
<dbReference type="Pfam" id="PF00067">
    <property type="entry name" value="p450"/>
    <property type="match status" value="1"/>
</dbReference>
<dbReference type="PRINTS" id="PR00463">
    <property type="entry name" value="EP450I"/>
</dbReference>